<gene>
    <name evidence="4" type="ORF">TWF106_007588</name>
    <name evidence="5" type="ORF">TWF191_003628</name>
    <name evidence="3" type="ORF">TWF788_004322</name>
</gene>
<name>A0A6G1MIH2_ORBOL</name>
<evidence type="ECO:0000313" key="5">
    <source>
        <dbReference type="EMBL" id="KAF3227544.1"/>
    </source>
</evidence>
<dbReference type="EMBL" id="WIWS01000040">
    <property type="protein sequence ID" value="KAF3218616.1"/>
    <property type="molecule type" value="Genomic_DNA"/>
</dbReference>
<organism evidence="3 7">
    <name type="scientific">Orbilia oligospora</name>
    <name type="common">Nematode-trapping fungus</name>
    <name type="synonym">Arthrobotrys oligospora</name>
    <dbReference type="NCBI Taxonomy" id="2813651"/>
    <lineage>
        <taxon>Eukaryota</taxon>
        <taxon>Fungi</taxon>
        <taxon>Dikarya</taxon>
        <taxon>Ascomycota</taxon>
        <taxon>Pezizomycotina</taxon>
        <taxon>Orbiliomycetes</taxon>
        <taxon>Orbiliales</taxon>
        <taxon>Orbiliaceae</taxon>
        <taxon>Orbilia</taxon>
    </lineage>
</organism>
<evidence type="ECO:0000313" key="6">
    <source>
        <dbReference type="Proteomes" id="UP000472727"/>
    </source>
</evidence>
<dbReference type="Proteomes" id="UP000483672">
    <property type="component" value="Unassembled WGS sequence"/>
</dbReference>
<dbReference type="AlphaFoldDB" id="A0A6G1MIH2"/>
<evidence type="ECO:0000313" key="8">
    <source>
        <dbReference type="Proteomes" id="UP000483672"/>
    </source>
</evidence>
<comment type="caution">
    <text evidence="3">The sequence shown here is derived from an EMBL/GenBank/DDBJ whole genome shotgun (WGS) entry which is preliminary data.</text>
</comment>
<evidence type="ECO:0000256" key="2">
    <source>
        <dbReference type="SAM" id="Phobius"/>
    </source>
</evidence>
<sequence>MEGATHLYAIPTDERRPTDGRYIRLPLPTDGPFYPLSTLTLPRIPRQPTNAYFSAPYNSHHELREIDIIHLSSTILSTTIYMTSTLLYTNDMEDWSLFQRVWLCGMVMGFYSFLYRWGYFYFSFWVAGFEWHLERPLWGVGGMEHFGLTAFWRLWIWEKGVFWDPCEAFWRKNSKKKGRNEYLGYGYRCEEGCGECDSELGGSLRILQEDEDTEEEAREEDDEDTSESEPGEEMELLMGLRRRRSSVLRIEFEGYRRV</sequence>
<evidence type="ECO:0000256" key="1">
    <source>
        <dbReference type="SAM" id="MobiDB-lite"/>
    </source>
</evidence>
<feature type="transmembrane region" description="Helical" evidence="2">
    <location>
        <begin position="101"/>
        <end position="124"/>
    </location>
</feature>
<dbReference type="EMBL" id="JAABOE010000002">
    <property type="protein sequence ID" value="KAF3192135.1"/>
    <property type="molecule type" value="Genomic_DNA"/>
</dbReference>
<evidence type="ECO:0000313" key="4">
    <source>
        <dbReference type="EMBL" id="KAF3218616.1"/>
    </source>
</evidence>
<accession>A0A6G1MIH2</accession>
<dbReference type="Proteomes" id="UP000472727">
    <property type="component" value="Unassembled WGS sequence"/>
</dbReference>
<protein>
    <submittedName>
        <fullName evidence="3">Uncharacterized protein</fullName>
    </submittedName>
</protein>
<evidence type="ECO:0000313" key="3">
    <source>
        <dbReference type="EMBL" id="KAF3192135.1"/>
    </source>
</evidence>
<feature type="transmembrane region" description="Helical" evidence="2">
    <location>
        <begin position="68"/>
        <end position="89"/>
    </location>
</feature>
<evidence type="ECO:0000313" key="7">
    <source>
        <dbReference type="Proteomes" id="UP000479691"/>
    </source>
</evidence>
<dbReference type="Proteomes" id="UP000479691">
    <property type="component" value="Unassembled WGS sequence"/>
</dbReference>
<proteinExistence type="predicted"/>
<keyword evidence="2" id="KW-1133">Transmembrane helix</keyword>
<feature type="region of interest" description="Disordered" evidence="1">
    <location>
        <begin position="209"/>
        <end position="234"/>
    </location>
</feature>
<reference evidence="6 7" key="1">
    <citation type="submission" date="2019-06" db="EMBL/GenBank/DDBJ databases">
        <authorList>
            <person name="Palmer J.M."/>
        </authorList>
    </citation>
    <scope>NUCLEOTIDE SEQUENCE [LARGE SCALE GENOMIC DNA]</scope>
    <source>
        <strain evidence="4 6">TWF106</strain>
        <strain evidence="5 8">TWF191</strain>
        <strain evidence="3 7">TWF788</strain>
    </source>
</reference>
<dbReference type="EMBL" id="WIPF01000019">
    <property type="protein sequence ID" value="KAF3227544.1"/>
    <property type="molecule type" value="Genomic_DNA"/>
</dbReference>
<keyword evidence="2" id="KW-0472">Membrane</keyword>
<keyword evidence="2" id="KW-0812">Transmembrane</keyword>